<evidence type="ECO:0000313" key="2">
    <source>
        <dbReference type="Proteomes" id="UP001243375"/>
    </source>
</evidence>
<proteinExistence type="predicted"/>
<organism evidence="1 2">
    <name type="scientific">Naganishia vaughanmartiniae</name>
    <dbReference type="NCBI Taxonomy" id="1424756"/>
    <lineage>
        <taxon>Eukaryota</taxon>
        <taxon>Fungi</taxon>
        <taxon>Dikarya</taxon>
        <taxon>Basidiomycota</taxon>
        <taxon>Agaricomycotina</taxon>
        <taxon>Tremellomycetes</taxon>
        <taxon>Filobasidiales</taxon>
        <taxon>Filobasidiaceae</taxon>
        <taxon>Naganishia</taxon>
    </lineage>
</organism>
<reference evidence="1" key="1">
    <citation type="submission" date="2023-04" db="EMBL/GenBank/DDBJ databases">
        <title>Draft Genome sequencing of Naganishia species isolated from polar environments using Oxford Nanopore Technology.</title>
        <authorList>
            <person name="Leo P."/>
            <person name="Venkateswaran K."/>
        </authorList>
    </citation>
    <scope>NUCLEOTIDE SEQUENCE</scope>
    <source>
        <strain evidence="1">MNA-CCFEE 5425</strain>
    </source>
</reference>
<dbReference type="Proteomes" id="UP001243375">
    <property type="component" value="Unassembled WGS sequence"/>
</dbReference>
<evidence type="ECO:0000313" key="1">
    <source>
        <dbReference type="EMBL" id="KAJ9123340.1"/>
    </source>
</evidence>
<name>A0ACC2XH38_9TREE</name>
<gene>
    <name evidence="1" type="ORF">QFC22_001539</name>
</gene>
<dbReference type="EMBL" id="JASBWU010000003">
    <property type="protein sequence ID" value="KAJ9123340.1"/>
    <property type="molecule type" value="Genomic_DNA"/>
</dbReference>
<keyword evidence="2" id="KW-1185">Reference proteome</keyword>
<accession>A0ACC2XH38</accession>
<protein>
    <submittedName>
        <fullName evidence="1">Uncharacterized protein</fullName>
    </submittedName>
</protein>
<sequence length="499" mass="53981">MSDIEKNVEAGVLVDDDSFRNDAGSLKANRAVVTAPTFEQDIFAAQADRDDGDYVEFRTMGWVQAGFVALAEGIALGTLSFPSIFMRLGIFGGVFATVTLGALAWLAASWMVDFKKRFPGTMNYADAAFVIYGRWGYRIVAIGMIAKSIGLAASHVLAGKIALNSMTSNATCQLVFSIITMIISVMLSLQRHFGKLTIISVISVTCIIAASFITVVATGVQPDSHLMKAGKPIVWYAFNRNATLSDVIGALTNICFTYGGGMACFTFASEMKKPEDFKKSYALVQIGSIIVYVLVGSLIYVFGGQYTTSPALTMTSHPVSTTAGVVAVNVGAKLLYVMLLRDSPLLTSGSWKAQFWWVGIVLGMWIVGWVLAELIPFFNSLLTIVSSLFSTWFAFGLASFLWFHLRKSAGKKLYGGWVVNSLLVCAVFMIVFSTAITPLGIYSAIDTIIAGVSRLCTERELTRTPSSAKIPDDCLPKAQQGHKMYNLRGTGSGVYQDSL</sequence>
<comment type="caution">
    <text evidence="1">The sequence shown here is derived from an EMBL/GenBank/DDBJ whole genome shotgun (WGS) entry which is preliminary data.</text>
</comment>